<dbReference type="GO" id="GO:0004061">
    <property type="term" value="F:arylformamidase activity"/>
    <property type="evidence" value="ECO:0007669"/>
    <property type="project" value="InterPro"/>
</dbReference>
<dbReference type="InterPro" id="IPR037175">
    <property type="entry name" value="KFase_sf"/>
</dbReference>
<dbReference type="EMBL" id="SWKU01000006">
    <property type="protein sequence ID" value="KAF3005697.1"/>
    <property type="molecule type" value="Genomic_DNA"/>
</dbReference>
<evidence type="ECO:0000313" key="1">
    <source>
        <dbReference type="EMBL" id="KAF3005697.1"/>
    </source>
</evidence>
<dbReference type="AlphaFoldDB" id="A0A9P4TH77"/>
<accession>A0A9P4TH77</accession>
<dbReference type="PANTHER" id="PTHR34861:SF11">
    <property type="entry name" value="CYCLASE"/>
    <property type="match status" value="1"/>
</dbReference>
<gene>
    <name evidence="1" type="ORF">E8E13_005449</name>
</gene>
<sequence length="293" mass="32606">MQEPYPTFSALPVDAKGPRGNAWGLWGSDDQLGTLNHLTAEPGLSREQATLAFNILGRGSKLPSSTNYPEFMPLTTNGRSTRNVAANGTDADIMHTKKKDVHHMAQSGIAGRAYFLDWYDWATKEQGRTIDTTSPHFIPFSELHQTALHQGISLDTMRTGDILVVRSGYLAQYASMPEEKRAQLDHEYETTKPSNIGVEASEDLLSFLWDKQIAAVAGDSRSFEAWPCPEEKKQWHLHQWLLAGWGMPIGELWDLERLSEVARKLGRYTFFLTSAPMNVPGGVASPPNALAFF</sequence>
<evidence type="ECO:0008006" key="3">
    <source>
        <dbReference type="Google" id="ProtNLM"/>
    </source>
</evidence>
<reference evidence="1" key="1">
    <citation type="submission" date="2019-04" db="EMBL/GenBank/DDBJ databases">
        <title>Sequencing of skin fungus with MAO and IRED activity.</title>
        <authorList>
            <person name="Marsaioli A.J."/>
            <person name="Bonatto J.M.C."/>
            <person name="Reis Junior O."/>
        </authorList>
    </citation>
    <scope>NUCLEOTIDE SEQUENCE</scope>
    <source>
        <strain evidence="1">30M1</strain>
    </source>
</reference>
<dbReference type="Gene3D" id="3.50.30.50">
    <property type="entry name" value="Putative cyclase"/>
    <property type="match status" value="1"/>
</dbReference>
<dbReference type="OrthoDB" id="3683765at2759"/>
<proteinExistence type="predicted"/>
<protein>
    <recommendedName>
        <fullName evidence="3">Cyclase</fullName>
    </recommendedName>
</protein>
<comment type="caution">
    <text evidence="1">The sequence shown here is derived from an EMBL/GenBank/DDBJ whole genome shotgun (WGS) entry which is preliminary data.</text>
</comment>
<organism evidence="1 2">
    <name type="scientific">Curvularia kusanoi</name>
    <name type="common">Cochliobolus kusanoi</name>
    <dbReference type="NCBI Taxonomy" id="90978"/>
    <lineage>
        <taxon>Eukaryota</taxon>
        <taxon>Fungi</taxon>
        <taxon>Dikarya</taxon>
        <taxon>Ascomycota</taxon>
        <taxon>Pezizomycotina</taxon>
        <taxon>Dothideomycetes</taxon>
        <taxon>Pleosporomycetidae</taxon>
        <taxon>Pleosporales</taxon>
        <taxon>Pleosporineae</taxon>
        <taxon>Pleosporaceae</taxon>
        <taxon>Curvularia</taxon>
    </lineage>
</organism>
<dbReference type="Proteomes" id="UP000801428">
    <property type="component" value="Unassembled WGS sequence"/>
</dbReference>
<evidence type="ECO:0000313" key="2">
    <source>
        <dbReference type="Proteomes" id="UP000801428"/>
    </source>
</evidence>
<dbReference type="PANTHER" id="PTHR34861">
    <property type="match status" value="1"/>
</dbReference>
<keyword evidence="2" id="KW-1185">Reference proteome</keyword>
<dbReference type="GO" id="GO:0019441">
    <property type="term" value="P:L-tryptophan catabolic process to kynurenine"/>
    <property type="evidence" value="ECO:0007669"/>
    <property type="project" value="InterPro"/>
</dbReference>
<name>A0A9P4TH77_CURKU</name>
<dbReference type="SUPFAM" id="SSF102198">
    <property type="entry name" value="Putative cyclase"/>
    <property type="match status" value="1"/>
</dbReference>